<proteinExistence type="predicted"/>
<protein>
    <submittedName>
        <fullName evidence="1">Uncharacterized protein</fullName>
    </submittedName>
</protein>
<sequence length="210" mass="22928">MSTNTDLKALLGQQPESEALKTLLTELRVKVSAGDSLSPDVKTYSDAVYFNYYALGISLMFAPHKGYNPAKTSPLSHEKLALDSIDVYNVPNSPQNTNGATSSRTAEVKFSTYPLTSFHLYLTPELKDKEEMSFSVLPTTSGKDFVGAFGEPDRKGGGAGPSNGSIGIWCEWSRDGVMVEFAGDEARGPQAWERGKDAYWRVITVFAPKK</sequence>
<gene>
    <name evidence="1" type="ORF">BD626DRAFT_397947</name>
</gene>
<dbReference type="OrthoDB" id="2224399at2759"/>
<keyword evidence="2" id="KW-1185">Reference proteome</keyword>
<dbReference type="AlphaFoldDB" id="A0A550CNQ2"/>
<accession>A0A550CNQ2</accession>
<evidence type="ECO:0000313" key="1">
    <source>
        <dbReference type="EMBL" id="TRM66407.1"/>
    </source>
</evidence>
<reference evidence="1 2" key="1">
    <citation type="journal article" date="2019" name="New Phytol.">
        <title>Comparative genomics reveals unique wood-decay strategies and fruiting body development in the Schizophyllaceae.</title>
        <authorList>
            <person name="Almasi E."/>
            <person name="Sahu N."/>
            <person name="Krizsan K."/>
            <person name="Balint B."/>
            <person name="Kovacs G.M."/>
            <person name="Kiss B."/>
            <person name="Cseklye J."/>
            <person name="Drula E."/>
            <person name="Henrissat B."/>
            <person name="Nagy I."/>
            <person name="Chovatia M."/>
            <person name="Adam C."/>
            <person name="LaButti K."/>
            <person name="Lipzen A."/>
            <person name="Riley R."/>
            <person name="Grigoriev I.V."/>
            <person name="Nagy L.G."/>
        </authorList>
    </citation>
    <scope>NUCLEOTIDE SEQUENCE [LARGE SCALE GENOMIC DNA]</scope>
    <source>
        <strain evidence="1 2">NL-1724</strain>
    </source>
</reference>
<dbReference type="Proteomes" id="UP000320762">
    <property type="component" value="Unassembled WGS sequence"/>
</dbReference>
<comment type="caution">
    <text evidence="1">The sequence shown here is derived from an EMBL/GenBank/DDBJ whole genome shotgun (WGS) entry which is preliminary data.</text>
</comment>
<name>A0A550CNQ2_9AGAR</name>
<organism evidence="1 2">
    <name type="scientific">Schizophyllum amplum</name>
    <dbReference type="NCBI Taxonomy" id="97359"/>
    <lineage>
        <taxon>Eukaryota</taxon>
        <taxon>Fungi</taxon>
        <taxon>Dikarya</taxon>
        <taxon>Basidiomycota</taxon>
        <taxon>Agaricomycotina</taxon>
        <taxon>Agaricomycetes</taxon>
        <taxon>Agaricomycetidae</taxon>
        <taxon>Agaricales</taxon>
        <taxon>Schizophyllaceae</taxon>
        <taxon>Schizophyllum</taxon>
    </lineage>
</organism>
<dbReference type="EMBL" id="VDMD01000004">
    <property type="protein sequence ID" value="TRM66407.1"/>
    <property type="molecule type" value="Genomic_DNA"/>
</dbReference>
<evidence type="ECO:0000313" key="2">
    <source>
        <dbReference type="Proteomes" id="UP000320762"/>
    </source>
</evidence>